<dbReference type="GO" id="GO:0004525">
    <property type="term" value="F:ribonuclease III activity"/>
    <property type="evidence" value="ECO:0007669"/>
    <property type="project" value="InterPro"/>
</dbReference>
<sequence length="149" mass="16506">MYSMADQYSQPLSSVEQLKIFEKKINYNFNDPALIRKALHHPYNKQLRLVGAASMRLVLSADGFRKNESLKGIEAVLKERTGKGHLCIQGFNLGIDKFILLDGSHRGVVEESMMITTMQAIIGAVHVDSSTPIDSSARTMAALGLSWPE</sequence>
<accession>A0A9W9L600</accession>
<evidence type="ECO:0000313" key="2">
    <source>
        <dbReference type="Proteomes" id="UP001149079"/>
    </source>
</evidence>
<keyword evidence="2" id="KW-1185">Reference proteome</keyword>
<dbReference type="Gene3D" id="1.10.1520.10">
    <property type="entry name" value="Ribonuclease III domain"/>
    <property type="match status" value="1"/>
</dbReference>
<dbReference type="SUPFAM" id="SSF69065">
    <property type="entry name" value="RNase III domain-like"/>
    <property type="match status" value="1"/>
</dbReference>
<dbReference type="GO" id="GO:0006396">
    <property type="term" value="P:RNA processing"/>
    <property type="evidence" value="ECO:0007669"/>
    <property type="project" value="InterPro"/>
</dbReference>
<dbReference type="RefSeq" id="XP_056522994.1">
    <property type="nucleotide sequence ID" value="XM_056663937.1"/>
</dbReference>
<dbReference type="EMBL" id="JAPQKL010000003">
    <property type="protein sequence ID" value="KAJ5138345.1"/>
    <property type="molecule type" value="Genomic_DNA"/>
</dbReference>
<name>A0A9W9L600_9EURO</name>
<reference evidence="1" key="2">
    <citation type="journal article" date="2023" name="IMA Fungus">
        <title>Comparative genomic study of the Penicillium genus elucidates a diverse pangenome and 15 lateral gene transfer events.</title>
        <authorList>
            <person name="Petersen C."/>
            <person name="Sorensen T."/>
            <person name="Nielsen M.R."/>
            <person name="Sondergaard T.E."/>
            <person name="Sorensen J.L."/>
            <person name="Fitzpatrick D.A."/>
            <person name="Frisvad J.C."/>
            <person name="Nielsen K.L."/>
        </authorList>
    </citation>
    <scope>NUCLEOTIDE SEQUENCE</scope>
    <source>
        <strain evidence="1">IBT 22155</strain>
    </source>
</reference>
<dbReference type="AlphaFoldDB" id="A0A9W9L600"/>
<dbReference type="InterPro" id="IPR036389">
    <property type="entry name" value="RNase_III_sf"/>
</dbReference>
<dbReference type="Proteomes" id="UP001149079">
    <property type="component" value="Unassembled WGS sequence"/>
</dbReference>
<dbReference type="GeneID" id="81403107"/>
<reference evidence="1" key="1">
    <citation type="submission" date="2022-11" db="EMBL/GenBank/DDBJ databases">
        <authorList>
            <person name="Petersen C."/>
        </authorList>
    </citation>
    <scope>NUCLEOTIDE SEQUENCE</scope>
    <source>
        <strain evidence="1">IBT 22155</strain>
    </source>
</reference>
<evidence type="ECO:0008006" key="3">
    <source>
        <dbReference type="Google" id="ProtNLM"/>
    </source>
</evidence>
<comment type="caution">
    <text evidence="1">The sequence shown here is derived from an EMBL/GenBank/DDBJ whole genome shotgun (WGS) entry which is preliminary data.</text>
</comment>
<proteinExistence type="predicted"/>
<organism evidence="1 2">
    <name type="scientific">Penicillium bovifimosum</name>
    <dbReference type="NCBI Taxonomy" id="126998"/>
    <lineage>
        <taxon>Eukaryota</taxon>
        <taxon>Fungi</taxon>
        <taxon>Dikarya</taxon>
        <taxon>Ascomycota</taxon>
        <taxon>Pezizomycotina</taxon>
        <taxon>Eurotiomycetes</taxon>
        <taxon>Eurotiomycetidae</taxon>
        <taxon>Eurotiales</taxon>
        <taxon>Aspergillaceae</taxon>
        <taxon>Penicillium</taxon>
    </lineage>
</organism>
<protein>
    <recommendedName>
        <fullName evidence="3">RNase III domain-containing protein</fullName>
    </recommendedName>
</protein>
<evidence type="ECO:0000313" key="1">
    <source>
        <dbReference type="EMBL" id="KAJ5138345.1"/>
    </source>
</evidence>
<gene>
    <name evidence="1" type="ORF">N7515_003193</name>
</gene>
<dbReference type="OrthoDB" id="67027at2759"/>